<evidence type="ECO:0000313" key="3">
    <source>
        <dbReference type="Proteomes" id="UP000282837"/>
    </source>
</evidence>
<keyword evidence="1" id="KW-0812">Transmembrane</keyword>
<feature type="transmembrane region" description="Helical" evidence="1">
    <location>
        <begin position="139"/>
        <end position="164"/>
    </location>
</feature>
<feature type="transmembrane region" description="Helical" evidence="1">
    <location>
        <begin position="80"/>
        <end position="100"/>
    </location>
</feature>
<keyword evidence="1" id="KW-1133">Transmembrane helix</keyword>
<feature type="transmembrane region" description="Helical" evidence="1">
    <location>
        <begin position="112"/>
        <end position="133"/>
    </location>
</feature>
<sequence>MLIFLKLLWALAVFWHVLAFCQGGYCVLQAYASLFDGSRDPLRQHRIKVAEWHLWASGLAIIALGILLAGGLCYFQNPKLWTKLVVVIVWLATSLMLGNLRHISTLSGRRSALLLICSISAACWLYGAFLGVAKSLANGAVPFGAFISGFGLTILGCIAATFWLERRHTCYEGEI</sequence>
<dbReference type="OrthoDB" id="6890349at2"/>
<dbReference type="AlphaFoldDB" id="A0A3S2VQV6"/>
<feature type="transmembrane region" description="Helical" evidence="1">
    <location>
        <begin position="52"/>
        <end position="74"/>
    </location>
</feature>
<keyword evidence="3" id="KW-1185">Reference proteome</keyword>
<name>A0A3S2VQV6_9SPHN</name>
<protein>
    <submittedName>
        <fullName evidence="2">Uncharacterized protein</fullName>
    </submittedName>
</protein>
<proteinExistence type="predicted"/>
<accession>A0A3S2VQV6</accession>
<gene>
    <name evidence="2" type="ORF">EOE18_16555</name>
</gene>
<dbReference type="EMBL" id="SACO01000017">
    <property type="protein sequence ID" value="RVU03315.1"/>
    <property type="molecule type" value="Genomic_DNA"/>
</dbReference>
<evidence type="ECO:0000313" key="2">
    <source>
        <dbReference type="EMBL" id="RVU03315.1"/>
    </source>
</evidence>
<comment type="caution">
    <text evidence="2">The sequence shown here is derived from an EMBL/GenBank/DDBJ whole genome shotgun (WGS) entry which is preliminary data.</text>
</comment>
<feature type="transmembrane region" description="Helical" evidence="1">
    <location>
        <begin position="6"/>
        <end position="31"/>
    </location>
</feature>
<keyword evidence="1" id="KW-0472">Membrane</keyword>
<dbReference type="RefSeq" id="WP_127711553.1">
    <property type="nucleotide sequence ID" value="NZ_SACO01000017.1"/>
</dbReference>
<evidence type="ECO:0000256" key="1">
    <source>
        <dbReference type="SAM" id="Phobius"/>
    </source>
</evidence>
<dbReference type="Proteomes" id="UP000282837">
    <property type="component" value="Unassembled WGS sequence"/>
</dbReference>
<organism evidence="2 3">
    <name type="scientific">Novosphingobium umbonatum</name>
    <dbReference type="NCBI Taxonomy" id="1908524"/>
    <lineage>
        <taxon>Bacteria</taxon>
        <taxon>Pseudomonadati</taxon>
        <taxon>Pseudomonadota</taxon>
        <taxon>Alphaproteobacteria</taxon>
        <taxon>Sphingomonadales</taxon>
        <taxon>Sphingomonadaceae</taxon>
        <taxon>Novosphingobium</taxon>
    </lineage>
</organism>
<reference evidence="2 3" key="1">
    <citation type="submission" date="2019-01" db="EMBL/GenBank/DDBJ databases">
        <authorList>
            <person name="Chen W.-M."/>
        </authorList>
    </citation>
    <scope>NUCLEOTIDE SEQUENCE [LARGE SCALE GENOMIC DNA]</scope>
    <source>
        <strain evidence="2 3">FSY-9</strain>
    </source>
</reference>